<dbReference type="InterPro" id="IPR050313">
    <property type="entry name" value="Carb_Metab_HTH_regulators"/>
</dbReference>
<dbReference type="InterPro" id="IPR018356">
    <property type="entry name" value="Tscrpt_reg_HTH_DeoR_CS"/>
</dbReference>
<dbReference type="SMART" id="SM01134">
    <property type="entry name" value="DeoRC"/>
    <property type="match status" value="1"/>
</dbReference>
<dbReference type="InterPro" id="IPR014036">
    <property type="entry name" value="DeoR-like_C"/>
</dbReference>
<organism evidence="5 6">
    <name type="scientific">Lactiplantibacillus fabifermentans DSM 21115</name>
    <dbReference type="NCBI Taxonomy" id="1413187"/>
    <lineage>
        <taxon>Bacteria</taxon>
        <taxon>Bacillati</taxon>
        <taxon>Bacillota</taxon>
        <taxon>Bacilli</taxon>
        <taxon>Lactobacillales</taxon>
        <taxon>Lactobacillaceae</taxon>
        <taxon>Lactiplantibacillus</taxon>
    </lineage>
</organism>
<feature type="domain" description="HTH deoR-type" evidence="4">
    <location>
        <begin position="13"/>
        <end position="68"/>
    </location>
</feature>
<evidence type="ECO:0000259" key="4">
    <source>
        <dbReference type="PROSITE" id="PS51000"/>
    </source>
</evidence>
<keyword evidence="6" id="KW-1185">Reference proteome</keyword>
<evidence type="ECO:0000256" key="1">
    <source>
        <dbReference type="ARBA" id="ARBA00023015"/>
    </source>
</evidence>
<dbReference type="PANTHER" id="PTHR30363">
    <property type="entry name" value="HTH-TYPE TRANSCRIPTIONAL REGULATOR SRLR-RELATED"/>
    <property type="match status" value="1"/>
</dbReference>
<dbReference type="InterPro" id="IPR001034">
    <property type="entry name" value="DeoR_HTH"/>
</dbReference>
<evidence type="ECO:0000256" key="2">
    <source>
        <dbReference type="ARBA" id="ARBA00023125"/>
    </source>
</evidence>
<dbReference type="InterPro" id="IPR037171">
    <property type="entry name" value="NagB/RpiA_transferase-like"/>
</dbReference>
<keyword evidence="2" id="KW-0238">DNA-binding</keyword>
<dbReference type="EMBL" id="AYGX02000146">
    <property type="protein sequence ID" value="KRO25534.1"/>
    <property type="molecule type" value="Genomic_DNA"/>
</dbReference>
<gene>
    <name evidence="5" type="ORF">DY78_GL001198</name>
</gene>
<dbReference type="PROSITE" id="PS51000">
    <property type="entry name" value="HTH_DEOR_2"/>
    <property type="match status" value="1"/>
</dbReference>
<dbReference type="GO" id="GO:0003700">
    <property type="term" value="F:DNA-binding transcription factor activity"/>
    <property type="evidence" value="ECO:0007669"/>
    <property type="project" value="InterPro"/>
</dbReference>
<dbReference type="GO" id="GO:0003677">
    <property type="term" value="F:DNA binding"/>
    <property type="evidence" value="ECO:0007669"/>
    <property type="project" value="UniProtKB-KW"/>
</dbReference>
<evidence type="ECO:0000256" key="3">
    <source>
        <dbReference type="ARBA" id="ARBA00023163"/>
    </source>
</evidence>
<proteinExistence type="predicted"/>
<dbReference type="SMART" id="SM00420">
    <property type="entry name" value="HTH_DEOR"/>
    <property type="match status" value="1"/>
</dbReference>
<keyword evidence="1" id="KW-0805">Transcription regulation</keyword>
<dbReference type="InterPro" id="IPR036390">
    <property type="entry name" value="WH_DNA-bd_sf"/>
</dbReference>
<evidence type="ECO:0000313" key="5">
    <source>
        <dbReference type="EMBL" id="KRO25534.1"/>
    </source>
</evidence>
<dbReference type="Pfam" id="PF08220">
    <property type="entry name" value="HTH_DeoR"/>
    <property type="match status" value="1"/>
</dbReference>
<reference evidence="5 6" key="1">
    <citation type="journal article" date="2015" name="Genome Announc.">
        <title>Expanding the biotechnology potential of lactobacilli through comparative genomics of 213 strains and associated genera.</title>
        <authorList>
            <person name="Sun Z."/>
            <person name="Harris H.M."/>
            <person name="McCann A."/>
            <person name="Guo C."/>
            <person name="Argimon S."/>
            <person name="Zhang W."/>
            <person name="Yang X."/>
            <person name="Jeffery I.B."/>
            <person name="Cooney J.C."/>
            <person name="Kagawa T.F."/>
            <person name="Liu W."/>
            <person name="Song Y."/>
            <person name="Salvetti E."/>
            <person name="Wrobel A."/>
            <person name="Rasinkangas P."/>
            <person name="Parkhill J."/>
            <person name="Rea M.C."/>
            <person name="O'Sullivan O."/>
            <person name="Ritari J."/>
            <person name="Douillard F.P."/>
            <person name="Paul Ross R."/>
            <person name="Yang R."/>
            <person name="Briner A.E."/>
            <person name="Felis G.E."/>
            <person name="de Vos W.M."/>
            <person name="Barrangou R."/>
            <person name="Klaenhammer T.R."/>
            <person name="Caufield P.W."/>
            <person name="Cui Y."/>
            <person name="Zhang H."/>
            <person name="O'Toole P.W."/>
        </authorList>
    </citation>
    <scope>NUCLEOTIDE SEQUENCE [LARGE SCALE GENOMIC DNA]</scope>
    <source>
        <strain evidence="5 6">DSM 21115</strain>
    </source>
</reference>
<dbReference type="AlphaFoldDB" id="A0A0R2NIA5"/>
<comment type="caution">
    <text evidence="5">The sequence shown here is derived from an EMBL/GenBank/DDBJ whole genome shotgun (WGS) entry which is preliminary data.</text>
</comment>
<dbReference type="PRINTS" id="PR00037">
    <property type="entry name" value="HTHLACR"/>
</dbReference>
<dbReference type="SUPFAM" id="SSF46785">
    <property type="entry name" value="Winged helix' DNA-binding domain"/>
    <property type="match status" value="1"/>
</dbReference>
<dbReference type="PANTHER" id="PTHR30363:SF44">
    <property type="entry name" value="AGA OPERON TRANSCRIPTIONAL REPRESSOR-RELATED"/>
    <property type="match status" value="1"/>
</dbReference>
<dbReference type="Proteomes" id="UP000050920">
    <property type="component" value="Unassembled WGS sequence"/>
</dbReference>
<accession>A0A0R2NIA5</accession>
<protein>
    <submittedName>
        <fullName evidence="5">Lactose transport regulator</fullName>
    </submittedName>
</protein>
<evidence type="ECO:0000313" key="6">
    <source>
        <dbReference type="Proteomes" id="UP000050920"/>
    </source>
</evidence>
<dbReference type="SUPFAM" id="SSF100950">
    <property type="entry name" value="NagB/RpiA/CoA transferase-like"/>
    <property type="match status" value="1"/>
</dbReference>
<name>A0A0R2NIA5_9LACO</name>
<dbReference type="Pfam" id="PF00455">
    <property type="entry name" value="DeoRC"/>
    <property type="match status" value="1"/>
</dbReference>
<dbReference type="PROSITE" id="PS00894">
    <property type="entry name" value="HTH_DEOR_1"/>
    <property type="match status" value="1"/>
</dbReference>
<keyword evidence="3" id="KW-0804">Transcription</keyword>
<sequence>MKVISKGGHAMQPRERQQQLLKQLAQQQQMSVADVMTALTVSRDTARRDIVAVTEQGLAQRIHGGVQVLNFAVDIPSYQDRLRQFSQLKTALAKLVLPTIQPGQYVFLDVATTLLKLTQLITQKCTIYTHSLDNAISLATNPAVTVELLGGTLNQKNRFFGGPTTLEAVQTVAFDQVIVGAATVTANGLFYSDRDDAAVKRQALSQTTQGILVCEHRKFGQAARYCGGQLTQIQLVITDEPLTHTEQRWFPKTTEFRHLTEDDYDQH</sequence>